<dbReference type="SUPFAM" id="SSF47473">
    <property type="entry name" value="EF-hand"/>
    <property type="match status" value="1"/>
</dbReference>
<dbReference type="SUPFAM" id="SSF51569">
    <property type="entry name" value="Aldolase"/>
    <property type="match status" value="1"/>
</dbReference>
<proteinExistence type="predicted"/>
<dbReference type="InterPro" id="IPR013785">
    <property type="entry name" value="Aldolase_TIM"/>
</dbReference>
<evidence type="ECO:0000313" key="1">
    <source>
        <dbReference type="EMBL" id="CAH1788933.1"/>
    </source>
</evidence>
<dbReference type="EMBL" id="CAIIXF020000007">
    <property type="protein sequence ID" value="CAH1788933.1"/>
    <property type="molecule type" value="Genomic_DNA"/>
</dbReference>
<reference evidence="1" key="1">
    <citation type="submission" date="2022-03" db="EMBL/GenBank/DDBJ databases">
        <authorList>
            <person name="Martin C."/>
        </authorList>
    </citation>
    <scope>NUCLEOTIDE SEQUENCE</scope>
</reference>
<dbReference type="OrthoDB" id="5952569at2759"/>
<dbReference type="GO" id="GO:0005509">
    <property type="term" value="F:calcium ion binding"/>
    <property type="evidence" value="ECO:0007669"/>
    <property type="project" value="InterPro"/>
</dbReference>
<evidence type="ECO:0000313" key="2">
    <source>
        <dbReference type="Proteomes" id="UP000749559"/>
    </source>
</evidence>
<sequence length="460" mass="52165">MKAKIQSIFGLSQRLPKVPKRIALLKVPVGLRKIKEAGVRNVFFELDLGDSTYDYDKFSVKEMIQLTKKWIHWCYDNIHPDAKILINIRDIEEAMGSYPERVCKFVKSISKMPAKTRPFGLAFEEPGKSLPEECGHWARIIRKIMDDNDYKGRLLVHVHEKFGYCDAIALECLIGGCDGIWASVCGEGASMGQASSCVTLLNMIRLGNKKVLKQYNCQHLRKAAIEVTKISTGKPPHDKQPVFGRRALDYVFSMGKDEFHLADFFGVVAPVRITTMSSPEMIRTRLVRLFGDDPQFNLKIATRMKEIILEDLRASKRVEYMSKFGLAVLFDRAGGSLSESMRDEITNGTKLGPHVEYLIGEVRKIWDELDTREGEADNMLKFDSFYNGFLAQYFSKGGPDTRKALKALDMDADGMIDWSEFLVYLTWAANEFPKTETPEELLAIAFTEAIIPASRDEIQT</sequence>
<dbReference type="AlphaFoldDB" id="A0A8J1UKR0"/>
<dbReference type="InterPro" id="IPR011992">
    <property type="entry name" value="EF-hand-dom_pair"/>
</dbReference>
<dbReference type="PROSITE" id="PS50222">
    <property type="entry name" value="EF_HAND_2"/>
    <property type="match status" value="1"/>
</dbReference>
<dbReference type="Proteomes" id="UP000749559">
    <property type="component" value="Unassembled WGS sequence"/>
</dbReference>
<comment type="caution">
    <text evidence="1">The sequence shown here is derived from an EMBL/GenBank/DDBJ whole genome shotgun (WGS) entry which is preliminary data.</text>
</comment>
<protein>
    <submittedName>
        <fullName evidence="1">Uncharacterized protein</fullName>
    </submittedName>
</protein>
<dbReference type="PROSITE" id="PS00018">
    <property type="entry name" value="EF_HAND_1"/>
    <property type="match status" value="1"/>
</dbReference>
<dbReference type="InterPro" id="IPR002048">
    <property type="entry name" value="EF_hand_dom"/>
</dbReference>
<organism evidence="1 2">
    <name type="scientific">Owenia fusiformis</name>
    <name type="common">Polychaete worm</name>
    <dbReference type="NCBI Taxonomy" id="6347"/>
    <lineage>
        <taxon>Eukaryota</taxon>
        <taxon>Metazoa</taxon>
        <taxon>Spiralia</taxon>
        <taxon>Lophotrochozoa</taxon>
        <taxon>Annelida</taxon>
        <taxon>Polychaeta</taxon>
        <taxon>Sedentaria</taxon>
        <taxon>Canalipalpata</taxon>
        <taxon>Sabellida</taxon>
        <taxon>Oweniida</taxon>
        <taxon>Oweniidae</taxon>
        <taxon>Owenia</taxon>
    </lineage>
</organism>
<dbReference type="Gene3D" id="1.10.238.10">
    <property type="entry name" value="EF-hand"/>
    <property type="match status" value="1"/>
</dbReference>
<keyword evidence="2" id="KW-1185">Reference proteome</keyword>
<accession>A0A8J1UKR0</accession>
<dbReference type="InterPro" id="IPR018247">
    <property type="entry name" value="EF_Hand_1_Ca_BS"/>
</dbReference>
<gene>
    <name evidence="1" type="ORF">OFUS_LOCUS14379</name>
</gene>
<name>A0A8J1UKR0_OWEFU</name>
<feature type="non-terminal residue" evidence="1">
    <location>
        <position position="1"/>
    </location>
</feature>
<dbReference type="Gene3D" id="3.20.20.70">
    <property type="entry name" value="Aldolase class I"/>
    <property type="match status" value="1"/>
</dbReference>